<protein>
    <submittedName>
        <fullName evidence="1">Uncharacterized protein</fullName>
    </submittedName>
</protein>
<accession>A0ABS8UU90</accession>
<sequence>DLLLRFDPLKGTELAEWREHAYNCQTYCLCKRHFASCRPLQQICYSDQSLIMPNPNGLSQIRYDEHPTVATAQVPYLYMVSEPGSSPFRLPVHAPVEPGHEGWVRVPHWLGNGLAVCLYGLEQSSPHELAFGVELEQVSYLYNI</sequence>
<dbReference type="Proteomes" id="UP000823775">
    <property type="component" value="Unassembled WGS sequence"/>
</dbReference>
<keyword evidence="2" id="KW-1185">Reference proteome</keyword>
<gene>
    <name evidence="1" type="ORF">HAX54_020599</name>
</gene>
<evidence type="ECO:0000313" key="2">
    <source>
        <dbReference type="Proteomes" id="UP000823775"/>
    </source>
</evidence>
<organism evidence="1 2">
    <name type="scientific">Datura stramonium</name>
    <name type="common">Jimsonweed</name>
    <name type="synonym">Common thornapple</name>
    <dbReference type="NCBI Taxonomy" id="4076"/>
    <lineage>
        <taxon>Eukaryota</taxon>
        <taxon>Viridiplantae</taxon>
        <taxon>Streptophyta</taxon>
        <taxon>Embryophyta</taxon>
        <taxon>Tracheophyta</taxon>
        <taxon>Spermatophyta</taxon>
        <taxon>Magnoliopsida</taxon>
        <taxon>eudicotyledons</taxon>
        <taxon>Gunneridae</taxon>
        <taxon>Pentapetalae</taxon>
        <taxon>asterids</taxon>
        <taxon>lamiids</taxon>
        <taxon>Solanales</taxon>
        <taxon>Solanaceae</taxon>
        <taxon>Solanoideae</taxon>
        <taxon>Datureae</taxon>
        <taxon>Datura</taxon>
    </lineage>
</organism>
<reference evidence="1 2" key="1">
    <citation type="journal article" date="2021" name="BMC Genomics">
        <title>Datura genome reveals duplications of psychoactive alkaloid biosynthetic genes and high mutation rate following tissue culture.</title>
        <authorList>
            <person name="Rajewski A."/>
            <person name="Carter-House D."/>
            <person name="Stajich J."/>
            <person name="Litt A."/>
        </authorList>
    </citation>
    <scope>NUCLEOTIDE SEQUENCE [LARGE SCALE GENOMIC DNA]</scope>
    <source>
        <strain evidence="1">AR-01</strain>
    </source>
</reference>
<evidence type="ECO:0000313" key="1">
    <source>
        <dbReference type="EMBL" id="MCD9561476.1"/>
    </source>
</evidence>
<comment type="caution">
    <text evidence="1">The sequence shown here is derived from an EMBL/GenBank/DDBJ whole genome shotgun (WGS) entry which is preliminary data.</text>
</comment>
<feature type="non-terminal residue" evidence="1">
    <location>
        <position position="144"/>
    </location>
</feature>
<dbReference type="EMBL" id="JACEIK010002485">
    <property type="protein sequence ID" value="MCD9561476.1"/>
    <property type="molecule type" value="Genomic_DNA"/>
</dbReference>
<proteinExistence type="predicted"/>
<feature type="non-terminal residue" evidence="1">
    <location>
        <position position="1"/>
    </location>
</feature>
<name>A0ABS8UU90_DATST</name>